<feature type="transmembrane region" description="Helical" evidence="5">
    <location>
        <begin position="383"/>
        <end position="414"/>
    </location>
</feature>
<dbReference type="OrthoDB" id="9771198at2"/>
<dbReference type="Pfam" id="PF01740">
    <property type="entry name" value="STAS"/>
    <property type="match status" value="1"/>
</dbReference>
<comment type="caution">
    <text evidence="7">The sequence shown here is derived from an EMBL/GenBank/DDBJ whole genome shotgun (WGS) entry which is preliminary data.</text>
</comment>
<dbReference type="CDD" id="cd07042">
    <property type="entry name" value="STAS_SulP_like_sulfate_transporter"/>
    <property type="match status" value="1"/>
</dbReference>
<reference evidence="7 8" key="1">
    <citation type="submission" date="2019-02" db="EMBL/GenBank/DDBJ databases">
        <title>Sequencing the genomes of 1000 actinobacteria strains.</title>
        <authorList>
            <person name="Klenk H.-P."/>
        </authorList>
    </citation>
    <scope>NUCLEOTIDE SEQUENCE [LARGE SCALE GENOMIC DNA]</scope>
    <source>
        <strain evidence="7 8">DSM 45888</strain>
    </source>
</reference>
<keyword evidence="8" id="KW-1185">Reference proteome</keyword>
<dbReference type="PANTHER" id="PTHR11814">
    <property type="entry name" value="SULFATE TRANSPORTER"/>
    <property type="match status" value="1"/>
</dbReference>
<feature type="transmembrane region" description="Helical" evidence="5">
    <location>
        <begin position="33"/>
        <end position="53"/>
    </location>
</feature>
<feature type="transmembrane region" description="Helical" evidence="5">
    <location>
        <begin position="184"/>
        <end position="202"/>
    </location>
</feature>
<dbReference type="Pfam" id="PF00916">
    <property type="entry name" value="Sulfate_transp"/>
    <property type="match status" value="1"/>
</dbReference>
<dbReference type="GO" id="GO:0055085">
    <property type="term" value="P:transmembrane transport"/>
    <property type="evidence" value="ECO:0007669"/>
    <property type="project" value="InterPro"/>
</dbReference>
<feature type="transmembrane region" description="Helical" evidence="5">
    <location>
        <begin position="298"/>
        <end position="317"/>
    </location>
</feature>
<proteinExistence type="predicted"/>
<dbReference type="Proteomes" id="UP000293781">
    <property type="component" value="Unassembled WGS sequence"/>
</dbReference>
<dbReference type="InterPro" id="IPR036513">
    <property type="entry name" value="STAS_dom_sf"/>
</dbReference>
<dbReference type="RefSeq" id="WP_130407973.1">
    <property type="nucleotide sequence ID" value="NZ_JBEZZO010000001.1"/>
</dbReference>
<feature type="transmembrane region" description="Helical" evidence="5">
    <location>
        <begin position="353"/>
        <end position="376"/>
    </location>
</feature>
<protein>
    <submittedName>
        <fullName evidence="7">SulP family sulfate permease</fullName>
    </submittedName>
</protein>
<evidence type="ECO:0000259" key="6">
    <source>
        <dbReference type="PROSITE" id="PS50801"/>
    </source>
</evidence>
<feature type="transmembrane region" description="Helical" evidence="5">
    <location>
        <begin position="208"/>
        <end position="232"/>
    </location>
</feature>
<dbReference type="InterPro" id="IPR001902">
    <property type="entry name" value="SLC26A/SulP_fam"/>
</dbReference>
<keyword evidence="2 5" id="KW-0812">Transmembrane</keyword>
<dbReference type="EMBL" id="SHKK01000001">
    <property type="protein sequence ID" value="RZT83036.1"/>
    <property type="molecule type" value="Genomic_DNA"/>
</dbReference>
<keyword evidence="4 5" id="KW-0472">Membrane</keyword>
<evidence type="ECO:0000313" key="8">
    <source>
        <dbReference type="Proteomes" id="UP000293781"/>
    </source>
</evidence>
<evidence type="ECO:0000313" key="7">
    <source>
        <dbReference type="EMBL" id="RZT83036.1"/>
    </source>
</evidence>
<dbReference type="InterPro" id="IPR002645">
    <property type="entry name" value="STAS_dom"/>
</dbReference>
<evidence type="ECO:0000256" key="4">
    <source>
        <dbReference type="ARBA" id="ARBA00023136"/>
    </source>
</evidence>
<accession>A0A4Q7UNJ5</accession>
<feature type="transmembrane region" description="Helical" evidence="5">
    <location>
        <begin position="100"/>
        <end position="122"/>
    </location>
</feature>
<dbReference type="Gene3D" id="3.30.750.24">
    <property type="entry name" value="STAS domain"/>
    <property type="match status" value="1"/>
</dbReference>
<evidence type="ECO:0000256" key="5">
    <source>
        <dbReference type="SAM" id="Phobius"/>
    </source>
</evidence>
<evidence type="ECO:0000256" key="1">
    <source>
        <dbReference type="ARBA" id="ARBA00004141"/>
    </source>
</evidence>
<feature type="domain" description="STAS" evidence="6">
    <location>
        <begin position="435"/>
        <end position="546"/>
    </location>
</feature>
<name>A0A4Q7UNJ5_9ACTN</name>
<sequence>MSGVIPVARERLLGLLPGRADWAAVRRSPRRDLLAGLTVAVVALPLALAFGVTSGLGAEAGLITAVIAGAVAAIFGGSNLQVSGPTGAMTVVLVPVVQQFGATGVLMVGAMAGLVLIALAVARLGRYVRYLPTPVLEGFTAGIAVVIALQQVPAALGVADAHGEKVWAVAADAVTRFVAHPKPAALAVALAVAALMLLGARWRPGLPFSLLGVAAATVLVEIVPVDLVRIGALPQGLPAPSLGFLDLAALGVLLPSALAVAALAALESLLSATVADGMTVGERHDPDRELFGQGLANLAAPLFGGIPATAAIARTAVNVRAGAASKLAALTHAVALAAIVLAAAPLVGRIPLAALAGVLLATTVRMVEAASLWALARATRGDAVVLVLTFAVTVIWDLVTAVAVGVAVAVVLALRAVARSARLEQVPLDPGDHSAEEYALLSEHIVAYRLDGPLFFAAAHTFLLELSEVADVRVVILRMSRVTTMDATGAHVLGDAIGRLRGRGITVLLSGITPAHDQVLATLGVADDLRREELVFPDTPAAIRYARAVALPSASHPTAVPAE</sequence>
<gene>
    <name evidence="7" type="ORF">EV382_6356</name>
</gene>
<evidence type="ECO:0000256" key="3">
    <source>
        <dbReference type="ARBA" id="ARBA00022989"/>
    </source>
</evidence>
<comment type="subcellular location">
    <subcellularLocation>
        <location evidence="1">Membrane</location>
        <topology evidence="1">Multi-pass membrane protein</topology>
    </subcellularLocation>
</comment>
<feature type="transmembrane region" description="Helical" evidence="5">
    <location>
        <begin position="329"/>
        <end position="347"/>
    </location>
</feature>
<evidence type="ECO:0000256" key="2">
    <source>
        <dbReference type="ARBA" id="ARBA00022692"/>
    </source>
</evidence>
<dbReference type="AlphaFoldDB" id="A0A4Q7UNJ5"/>
<dbReference type="GO" id="GO:0016020">
    <property type="term" value="C:membrane"/>
    <property type="evidence" value="ECO:0007669"/>
    <property type="project" value="UniProtKB-SubCell"/>
</dbReference>
<feature type="transmembrane region" description="Helical" evidence="5">
    <location>
        <begin position="244"/>
        <end position="266"/>
    </location>
</feature>
<feature type="transmembrane region" description="Helical" evidence="5">
    <location>
        <begin position="60"/>
        <end position="80"/>
    </location>
</feature>
<organism evidence="7 8">
    <name type="scientific">Micromonospora violae</name>
    <dbReference type="NCBI Taxonomy" id="1278207"/>
    <lineage>
        <taxon>Bacteria</taxon>
        <taxon>Bacillati</taxon>
        <taxon>Actinomycetota</taxon>
        <taxon>Actinomycetes</taxon>
        <taxon>Micromonosporales</taxon>
        <taxon>Micromonosporaceae</taxon>
        <taxon>Micromonospora</taxon>
    </lineage>
</organism>
<dbReference type="SUPFAM" id="SSF52091">
    <property type="entry name" value="SpoIIaa-like"/>
    <property type="match status" value="1"/>
</dbReference>
<keyword evidence="3 5" id="KW-1133">Transmembrane helix</keyword>
<dbReference type="PROSITE" id="PS50801">
    <property type="entry name" value="STAS"/>
    <property type="match status" value="1"/>
</dbReference>
<dbReference type="InterPro" id="IPR011547">
    <property type="entry name" value="SLC26A/SulP_dom"/>
</dbReference>